<keyword evidence="2" id="KW-1133">Transmembrane helix</keyword>
<evidence type="ECO:0000256" key="1">
    <source>
        <dbReference type="SAM" id="MobiDB-lite"/>
    </source>
</evidence>
<feature type="compositionally biased region" description="Low complexity" evidence="1">
    <location>
        <begin position="1"/>
        <end position="13"/>
    </location>
</feature>
<gene>
    <name evidence="3" type="ORF">GJ700_03920</name>
</gene>
<protein>
    <submittedName>
        <fullName evidence="3">Uncharacterized protein</fullName>
    </submittedName>
</protein>
<reference evidence="3 4" key="1">
    <citation type="submission" date="2019-11" db="EMBL/GenBank/DDBJ databases">
        <title>Novel species isolated from a subtropical stream in China.</title>
        <authorList>
            <person name="Lu H."/>
        </authorList>
    </citation>
    <scope>NUCLEOTIDE SEQUENCE [LARGE SCALE GENOMIC DNA]</scope>
    <source>
        <strain evidence="3 4">FT92W</strain>
    </source>
</reference>
<comment type="caution">
    <text evidence="3">The sequence shown here is derived from an EMBL/GenBank/DDBJ whole genome shotgun (WGS) entry which is preliminary data.</text>
</comment>
<feature type="region of interest" description="Disordered" evidence="1">
    <location>
        <begin position="1"/>
        <end position="21"/>
    </location>
</feature>
<evidence type="ECO:0000313" key="4">
    <source>
        <dbReference type="Proteomes" id="UP000446768"/>
    </source>
</evidence>
<name>A0A7X2IIX4_9BURK</name>
<evidence type="ECO:0000313" key="3">
    <source>
        <dbReference type="EMBL" id="MRV70866.1"/>
    </source>
</evidence>
<keyword evidence="2" id="KW-0812">Transmembrane</keyword>
<evidence type="ECO:0000256" key="2">
    <source>
        <dbReference type="SAM" id="Phobius"/>
    </source>
</evidence>
<organism evidence="3 4">
    <name type="scientific">Pseudoduganella rivuli</name>
    <dbReference type="NCBI Taxonomy" id="2666085"/>
    <lineage>
        <taxon>Bacteria</taxon>
        <taxon>Pseudomonadati</taxon>
        <taxon>Pseudomonadota</taxon>
        <taxon>Betaproteobacteria</taxon>
        <taxon>Burkholderiales</taxon>
        <taxon>Oxalobacteraceae</taxon>
        <taxon>Telluria group</taxon>
        <taxon>Pseudoduganella</taxon>
    </lineage>
</organism>
<sequence length="96" mass="10002">MDSTKPTDATNPTAPAPRKRVKVSRSTKLMGRFACAALAAAFACYVTISNPVLQSYGTPAVAGMSLLGATIGFFVSEMAVMVAAVVLGIVLYSLMR</sequence>
<dbReference type="AlphaFoldDB" id="A0A7X2IIX4"/>
<keyword evidence="2" id="KW-0472">Membrane</keyword>
<dbReference type="Proteomes" id="UP000446768">
    <property type="component" value="Unassembled WGS sequence"/>
</dbReference>
<proteinExistence type="predicted"/>
<dbReference type="RefSeq" id="WP_154371342.1">
    <property type="nucleotide sequence ID" value="NZ_WKJJ01000002.1"/>
</dbReference>
<feature type="transmembrane region" description="Helical" evidence="2">
    <location>
        <begin position="29"/>
        <end position="48"/>
    </location>
</feature>
<dbReference type="EMBL" id="WKJJ01000002">
    <property type="protein sequence ID" value="MRV70866.1"/>
    <property type="molecule type" value="Genomic_DNA"/>
</dbReference>
<accession>A0A7X2IIX4</accession>
<feature type="transmembrane region" description="Helical" evidence="2">
    <location>
        <begin position="68"/>
        <end position="94"/>
    </location>
</feature>
<keyword evidence="4" id="KW-1185">Reference proteome</keyword>